<accession>A0A0U5H5F1</accession>
<keyword evidence="3" id="KW-1185">Reference proteome</keyword>
<dbReference type="RefSeq" id="WP_059057261.1">
    <property type="nucleotide sequence ID" value="NZ_CEML01000001.1"/>
</dbReference>
<feature type="transmembrane region" description="Helical" evidence="1">
    <location>
        <begin position="84"/>
        <end position="108"/>
    </location>
</feature>
<keyword evidence="1" id="KW-0812">Transmembrane</keyword>
<dbReference type="AlphaFoldDB" id="A0A0U5H5F1"/>
<dbReference type="OrthoDB" id="187777at2157"/>
<keyword evidence="1" id="KW-0472">Membrane</keyword>
<feature type="transmembrane region" description="Helical" evidence="1">
    <location>
        <begin position="147"/>
        <end position="169"/>
    </location>
</feature>
<proteinExistence type="predicted"/>
<evidence type="ECO:0000313" key="2">
    <source>
        <dbReference type="EMBL" id="CQH58900.1"/>
    </source>
</evidence>
<dbReference type="STRING" id="1407499.HHUB_2855"/>
<dbReference type="Proteomes" id="UP000066737">
    <property type="component" value="Chromosome I"/>
</dbReference>
<feature type="transmembrane region" description="Helical" evidence="1">
    <location>
        <begin position="120"/>
        <end position="141"/>
    </location>
</feature>
<keyword evidence="1" id="KW-1133">Transmembrane helix</keyword>
<dbReference type="GeneID" id="26659485"/>
<sequence>MSQLVWLLDRGAALVAYPALYLSVLTGIFYNTEAFGTLHEAARRVHIEVSVFATLVTLLHAGLGILDAWFVLSGQAPPPAYSTSYFLGGVVVGVGALFLLVVAVLGFTDAGRFDRPWGPRVVHSFAYGGFTFGTIHAAAIGTDLSGLVVPLLGPSMMFLAYVLLMRLFVLRGNGLVAPAGQ</sequence>
<protein>
    <submittedName>
        <fullName evidence="2">Uncharacterized protein</fullName>
    </submittedName>
</protein>
<feature type="transmembrane region" description="Helical" evidence="1">
    <location>
        <begin position="12"/>
        <end position="30"/>
    </location>
</feature>
<name>A0A0U5H5F1_9EURY</name>
<reference evidence="3" key="1">
    <citation type="journal article" date="2016" name="Environ. Microbiol.">
        <title>The complete genome of a viable archaeum isolated from 123-million-year-old rock salt.</title>
        <authorList>
            <person name="Jaakkola S.T."/>
            <person name="Pfeiffer F."/>
            <person name="Ravantti J.J."/>
            <person name="Guo Q."/>
            <person name="Liu Y."/>
            <person name="Chen X."/>
            <person name="Ma H."/>
            <person name="Yang C."/>
            <person name="Oksanen H.M."/>
            <person name="Bamford D.H."/>
        </authorList>
    </citation>
    <scope>NUCLEOTIDE SEQUENCE</scope>
    <source>
        <strain evidence="3">JI20-1</strain>
    </source>
</reference>
<dbReference type="EMBL" id="LN831302">
    <property type="protein sequence ID" value="CQH58900.1"/>
    <property type="molecule type" value="Genomic_DNA"/>
</dbReference>
<evidence type="ECO:0000256" key="1">
    <source>
        <dbReference type="SAM" id="Phobius"/>
    </source>
</evidence>
<feature type="transmembrane region" description="Helical" evidence="1">
    <location>
        <begin position="51"/>
        <end position="72"/>
    </location>
</feature>
<gene>
    <name evidence="2" type="ORF">HHUB_2855</name>
</gene>
<dbReference type="KEGG" id="hhb:Hhub_2855"/>
<evidence type="ECO:0000313" key="3">
    <source>
        <dbReference type="Proteomes" id="UP000066737"/>
    </source>
</evidence>
<organism evidence="2 3">
    <name type="scientific">Halobacterium hubeiense</name>
    <dbReference type="NCBI Taxonomy" id="1407499"/>
    <lineage>
        <taxon>Archaea</taxon>
        <taxon>Methanobacteriati</taxon>
        <taxon>Methanobacteriota</taxon>
        <taxon>Stenosarchaea group</taxon>
        <taxon>Halobacteria</taxon>
        <taxon>Halobacteriales</taxon>
        <taxon>Halobacteriaceae</taxon>
        <taxon>Halobacterium</taxon>
    </lineage>
</organism>